<accession>A0A9Q4L345</accession>
<evidence type="ECO:0000313" key="4">
    <source>
        <dbReference type="EMBL" id="MDF9745055.1"/>
    </source>
</evidence>
<name>A0A9Q4L345_9EURY</name>
<evidence type="ECO:0000313" key="5">
    <source>
        <dbReference type="Proteomes" id="UP001154061"/>
    </source>
</evidence>
<feature type="transmembrane region" description="Helical" evidence="2">
    <location>
        <begin position="126"/>
        <end position="151"/>
    </location>
</feature>
<keyword evidence="4" id="KW-0407">Ion channel</keyword>
<dbReference type="SUPFAM" id="SSF81324">
    <property type="entry name" value="Voltage-gated potassium channels"/>
    <property type="match status" value="1"/>
</dbReference>
<dbReference type="Proteomes" id="UP001154061">
    <property type="component" value="Unassembled WGS sequence"/>
</dbReference>
<dbReference type="AlphaFoldDB" id="A0A9Q4L345"/>
<feature type="transmembrane region" description="Helical" evidence="2">
    <location>
        <begin position="6"/>
        <end position="27"/>
    </location>
</feature>
<keyword evidence="2" id="KW-1133">Transmembrane helix</keyword>
<reference evidence="4" key="1">
    <citation type="submission" date="2022-06" db="EMBL/GenBank/DDBJ databases">
        <title>Natrinema sp. a new haloarchaeum isolate from saline soil.</title>
        <authorList>
            <person name="Strakova D."/>
            <person name="Galisteo C."/>
            <person name="Sanchez-Porro C."/>
            <person name="Ventosa A."/>
        </authorList>
    </citation>
    <scope>NUCLEOTIDE SEQUENCE</scope>
    <source>
        <strain evidence="4">S1CR25-10</strain>
    </source>
</reference>
<dbReference type="RefSeq" id="WP_277520538.1">
    <property type="nucleotide sequence ID" value="NZ_JAMQOT010000002.1"/>
</dbReference>
<dbReference type="InterPro" id="IPR013099">
    <property type="entry name" value="K_chnl_dom"/>
</dbReference>
<feature type="transmembrane region" description="Helical" evidence="2">
    <location>
        <begin position="63"/>
        <end position="85"/>
    </location>
</feature>
<keyword evidence="2" id="KW-0472">Membrane</keyword>
<keyword evidence="4" id="KW-0813">Transport</keyword>
<feature type="region of interest" description="Disordered" evidence="1">
    <location>
        <begin position="275"/>
        <end position="295"/>
    </location>
</feature>
<gene>
    <name evidence="4" type="ORF">NDI89_05585</name>
</gene>
<dbReference type="EMBL" id="JAMQOT010000002">
    <property type="protein sequence ID" value="MDF9745055.1"/>
    <property type="molecule type" value="Genomic_DNA"/>
</dbReference>
<dbReference type="GO" id="GO:0034220">
    <property type="term" value="P:monoatomic ion transmembrane transport"/>
    <property type="evidence" value="ECO:0007669"/>
    <property type="project" value="UniProtKB-KW"/>
</dbReference>
<proteinExistence type="predicted"/>
<organism evidence="4 5">
    <name type="scientific">Natrinema salsiterrestre</name>
    <dbReference type="NCBI Taxonomy" id="2950540"/>
    <lineage>
        <taxon>Archaea</taxon>
        <taxon>Methanobacteriati</taxon>
        <taxon>Methanobacteriota</taxon>
        <taxon>Stenosarchaea group</taxon>
        <taxon>Halobacteria</taxon>
        <taxon>Halobacteriales</taxon>
        <taxon>Natrialbaceae</taxon>
        <taxon>Natrinema</taxon>
    </lineage>
</organism>
<dbReference type="Pfam" id="PF07885">
    <property type="entry name" value="Ion_trans_2"/>
    <property type="match status" value="1"/>
</dbReference>
<protein>
    <submittedName>
        <fullName evidence="4">Potassium channel family protein</fullName>
    </submittedName>
</protein>
<comment type="caution">
    <text evidence="4">The sequence shown here is derived from an EMBL/GenBank/DDBJ whole genome shotgun (WGS) entry which is preliminary data.</text>
</comment>
<evidence type="ECO:0000259" key="3">
    <source>
        <dbReference type="Pfam" id="PF07885"/>
    </source>
</evidence>
<feature type="domain" description="Potassium channel" evidence="3">
    <location>
        <begin position="71"/>
        <end position="154"/>
    </location>
</feature>
<keyword evidence="2" id="KW-0812">Transmembrane</keyword>
<keyword evidence="5" id="KW-1185">Reference proteome</keyword>
<keyword evidence="4" id="KW-0406">Ion transport</keyword>
<dbReference type="Gene3D" id="1.10.287.70">
    <property type="match status" value="1"/>
</dbReference>
<sequence>MDPIYLAVGALLLLLTVVDLLWTTLWVEGGAGPLTSRLASRTWKTLKIVSGERPRVLSFSGPLILILGLTMWIALLWAGWTFLFAGGEGSLIDTRNTGPISWTERFYFVGYTVFTMGNGDFTPNGGIWQVVTALTTASGMLFVTLSVTYILNILSAVTQKRSLASSINGLGAQSAEILETSWDGDAFQGLEVPLNTIASQLDTLTSNHKAYPILHYFFTPQTSQAPTTNITVLDEALTLLRFGVAADHRPSEPSIRQARSSVQNYLDTLGSAFVEPASQSPPAPDLKHVRDDGIPTVTDEDFTTSLEEITDRRRHLLGLVESDARHWPSTDSQ</sequence>
<evidence type="ECO:0000256" key="1">
    <source>
        <dbReference type="SAM" id="MobiDB-lite"/>
    </source>
</evidence>
<evidence type="ECO:0000256" key="2">
    <source>
        <dbReference type="SAM" id="Phobius"/>
    </source>
</evidence>